<dbReference type="InterPro" id="IPR021301">
    <property type="entry name" value="DUF2779"/>
</dbReference>
<reference evidence="2" key="1">
    <citation type="submission" date="2024-03" db="EMBL/GenBank/DDBJ databases">
        <title>Complete genome sequence of Mycoplasma gypis type strain B1/T1.</title>
        <authorList>
            <person name="Spergser J."/>
        </authorList>
    </citation>
    <scope>NUCLEOTIDE SEQUENCE [LARGE SCALE GENOMIC DNA]</scope>
    <source>
        <strain evidence="2">B1/T1</strain>
    </source>
</reference>
<dbReference type="Proteomes" id="UP001460679">
    <property type="component" value="Chromosome"/>
</dbReference>
<proteinExistence type="predicted"/>
<feature type="domain" description="DUF2779" evidence="1">
    <location>
        <begin position="381"/>
        <end position="524"/>
    </location>
</feature>
<evidence type="ECO:0000313" key="3">
    <source>
        <dbReference type="Proteomes" id="UP001460679"/>
    </source>
</evidence>
<keyword evidence="3" id="KW-1185">Reference proteome</keyword>
<dbReference type="Pfam" id="PF11074">
    <property type="entry name" value="DUF2779"/>
    <property type="match status" value="1"/>
</dbReference>
<accession>A0ABZ2RNB3</accession>
<evidence type="ECO:0000259" key="1">
    <source>
        <dbReference type="Pfam" id="PF11074"/>
    </source>
</evidence>
<dbReference type="NCBIfam" id="NF045869">
    <property type="entry name" value="UU173_fam"/>
    <property type="match status" value="1"/>
</dbReference>
<protein>
    <submittedName>
        <fullName evidence="2">DUF2779 domain-containing protein</fullName>
    </submittedName>
</protein>
<dbReference type="EMBL" id="CP148066">
    <property type="protein sequence ID" value="WXL28253.1"/>
    <property type="molecule type" value="Genomic_DNA"/>
</dbReference>
<name>A0ABZ2RNB3_9BACT</name>
<sequence length="621" mass="72622">MKKTYYRYRDYFKFNTSSLYWLRYSEEDFWHNFNQRNEEFIDIDDEEDMANGNEWSDLQKFFNDSEHQNAESLQEKIRIEQQESNKFIVEQNRLDSVQKIFNSLSQAMVSKAIEGYKTEEIFYLSSTLNTENKILQTQEALNNPAIKIIVNPVFLWENCLATPNIYKKDQKTIIDFVPVAKSALKNQLKGYWQVNVAKNQGVDVQKYLVLILNKDKAKARKQKIDLVYADRTNTSKSTSDFVLTLDDNKTIFFDEFIFKDNGTMKKIWAKPIEDFVSTVNKIQNLNSLYTVSADDGSSVWDEPKKTKTNLIFNAFNPIFLNMNGKLLLNVKKHFFEEGEVNVENEKTNILLKNILEKKSSINEEAVLYTIEKLRSKEDLIVWYDFEGFSMPYPTLDYVNPYGQVVFQVSVIKTINNQIISSEDIVIDPQKLSIVQYLDFIAKIYDPNAKGYVVYNKSYENTRLKEILQMAYLASYNPDYPEIDQTFLEKLELMVNDLISDEKCIDLENVFNMYKKQISLHQLKGLSSIKKIEKIVTKSKLQLEHMITPYKELEVQNGMMAMNCAISRYTGVLGDNKWNDIVSELKKYCHNDVMAMIMVYDFVELLLKEGVDIIPKDLDIFC</sequence>
<evidence type="ECO:0000313" key="2">
    <source>
        <dbReference type="EMBL" id="WXL28253.1"/>
    </source>
</evidence>
<organism evidence="2 3">
    <name type="scientific">[Mycoplasma] gypis</name>
    <dbReference type="NCBI Taxonomy" id="92404"/>
    <lineage>
        <taxon>Bacteria</taxon>
        <taxon>Bacillati</taxon>
        <taxon>Mycoplasmatota</taxon>
        <taxon>Mycoplasmoidales</taxon>
        <taxon>Metamycoplasmataceae</taxon>
        <taxon>Metamycoplasma</taxon>
    </lineage>
</organism>
<gene>
    <name evidence="2" type="ORF">WG616_02700</name>
</gene>
<dbReference type="RefSeq" id="WP_205498192.1">
    <property type="nucleotide sequence ID" value="NZ_CP148066.1"/>
</dbReference>